<name>A0ABS5SH59_9BACT</name>
<feature type="transmembrane region" description="Helical" evidence="6">
    <location>
        <begin position="238"/>
        <end position="254"/>
    </location>
</feature>
<evidence type="ECO:0000313" key="8">
    <source>
        <dbReference type="Proteomes" id="UP000756860"/>
    </source>
</evidence>
<keyword evidence="2" id="KW-1003">Cell membrane</keyword>
<dbReference type="PANTHER" id="PTHR34857:SF2">
    <property type="entry name" value="SLL0384 PROTEIN"/>
    <property type="match status" value="1"/>
</dbReference>
<evidence type="ECO:0000256" key="1">
    <source>
        <dbReference type="ARBA" id="ARBA00004651"/>
    </source>
</evidence>
<dbReference type="InterPro" id="IPR003339">
    <property type="entry name" value="ABC/ECF_trnsptr_transmembrane"/>
</dbReference>
<keyword evidence="3 6" id="KW-0812">Transmembrane</keyword>
<dbReference type="PANTHER" id="PTHR34857">
    <property type="entry name" value="SLL0384 PROTEIN"/>
    <property type="match status" value="1"/>
</dbReference>
<feature type="transmembrane region" description="Helical" evidence="6">
    <location>
        <begin position="151"/>
        <end position="169"/>
    </location>
</feature>
<dbReference type="InterPro" id="IPR012809">
    <property type="entry name" value="ECF_CbiQ"/>
</dbReference>
<evidence type="ECO:0000256" key="3">
    <source>
        <dbReference type="ARBA" id="ARBA00022692"/>
    </source>
</evidence>
<feature type="transmembrane region" description="Helical" evidence="6">
    <location>
        <begin position="79"/>
        <end position="96"/>
    </location>
</feature>
<proteinExistence type="predicted"/>
<dbReference type="NCBIfam" id="TIGR02454">
    <property type="entry name" value="ECF_T_CbiQ"/>
    <property type="match status" value="1"/>
</dbReference>
<dbReference type="CDD" id="cd16914">
    <property type="entry name" value="EcfT"/>
    <property type="match status" value="1"/>
</dbReference>
<sequence length="269" mass="29677">MASIDGALLDFKRLDRLATGDTAIHRLDPRAKVLATLVFVVTVVSFGKYEVTPLVPFLIFPVAMVALGNLPVAYVIKKIALLCPFALVVGIFNPIFDREVLVQIGSLGITGGWLSFASIVMRSILTVGAAIVLVGVTGFPGVCLALERIGMPRVFAVQLLFLYRYIFVLTDEGSRMERARKLRSLGKKMEPGIFGSLVGHLLLRTWQRAERIHMAMLARGFTGEFHTRRDTRFGGRELLFLLGWSTLFIILRFLNLSQLVGSLVTGISP</sequence>
<dbReference type="Proteomes" id="UP000756860">
    <property type="component" value="Unassembled WGS sequence"/>
</dbReference>
<dbReference type="RefSeq" id="WP_214176702.1">
    <property type="nucleotide sequence ID" value="NZ_JAHCVK010000015.1"/>
</dbReference>
<evidence type="ECO:0000313" key="7">
    <source>
        <dbReference type="EMBL" id="MBT0654694.1"/>
    </source>
</evidence>
<evidence type="ECO:0000256" key="2">
    <source>
        <dbReference type="ARBA" id="ARBA00022475"/>
    </source>
</evidence>
<protein>
    <submittedName>
        <fullName evidence="7">Cobalt ECF transporter T component CbiQ</fullName>
    </submittedName>
</protein>
<evidence type="ECO:0000256" key="4">
    <source>
        <dbReference type="ARBA" id="ARBA00022989"/>
    </source>
</evidence>
<keyword evidence="8" id="KW-1185">Reference proteome</keyword>
<dbReference type="Pfam" id="PF02361">
    <property type="entry name" value="CbiQ"/>
    <property type="match status" value="1"/>
</dbReference>
<reference evidence="7 8" key="1">
    <citation type="submission" date="2021-05" db="EMBL/GenBank/DDBJ databases">
        <title>The draft genome of Geobacter luticola JCM 17780.</title>
        <authorList>
            <person name="Xu Z."/>
            <person name="Masuda Y."/>
            <person name="Itoh H."/>
            <person name="Senoo K."/>
        </authorList>
    </citation>
    <scope>NUCLEOTIDE SEQUENCE [LARGE SCALE GENOMIC DNA]</scope>
    <source>
        <strain evidence="7 8">JCM 17780</strain>
    </source>
</reference>
<keyword evidence="4 6" id="KW-1133">Transmembrane helix</keyword>
<comment type="subcellular location">
    <subcellularLocation>
        <location evidence="1">Cell membrane</location>
        <topology evidence="1">Multi-pass membrane protein</topology>
    </subcellularLocation>
</comment>
<comment type="caution">
    <text evidence="7">The sequence shown here is derived from an EMBL/GenBank/DDBJ whole genome shotgun (WGS) entry which is preliminary data.</text>
</comment>
<gene>
    <name evidence="7" type="primary">cbiQ</name>
    <name evidence="7" type="ORF">KI810_16700</name>
</gene>
<feature type="transmembrane region" description="Helical" evidence="6">
    <location>
        <begin position="116"/>
        <end position="139"/>
    </location>
</feature>
<evidence type="ECO:0000256" key="5">
    <source>
        <dbReference type="ARBA" id="ARBA00023136"/>
    </source>
</evidence>
<keyword evidence="5 6" id="KW-0472">Membrane</keyword>
<dbReference type="InterPro" id="IPR051611">
    <property type="entry name" value="ECF_transporter_component"/>
</dbReference>
<dbReference type="EMBL" id="JAHCVK010000015">
    <property type="protein sequence ID" value="MBT0654694.1"/>
    <property type="molecule type" value="Genomic_DNA"/>
</dbReference>
<organism evidence="7 8">
    <name type="scientific">Geomobilimonas luticola</name>
    <dbReference type="NCBI Taxonomy" id="1114878"/>
    <lineage>
        <taxon>Bacteria</taxon>
        <taxon>Pseudomonadati</taxon>
        <taxon>Thermodesulfobacteriota</taxon>
        <taxon>Desulfuromonadia</taxon>
        <taxon>Geobacterales</taxon>
        <taxon>Geobacteraceae</taxon>
        <taxon>Geomobilimonas</taxon>
    </lineage>
</organism>
<evidence type="ECO:0000256" key="6">
    <source>
        <dbReference type="SAM" id="Phobius"/>
    </source>
</evidence>
<feature type="transmembrane region" description="Helical" evidence="6">
    <location>
        <begin position="55"/>
        <end position="72"/>
    </location>
</feature>
<accession>A0ABS5SH59</accession>